<dbReference type="Proteomes" id="UP000182725">
    <property type="component" value="Unassembled WGS sequence"/>
</dbReference>
<feature type="domain" description="DinB-like" evidence="1">
    <location>
        <begin position="50"/>
        <end position="168"/>
    </location>
</feature>
<dbReference type="RefSeq" id="WP_074710773.1">
    <property type="nucleotide sequence ID" value="NZ_FNTV01000001.1"/>
</dbReference>
<dbReference type="AlphaFoldDB" id="A0A1H5H624"/>
<sequence length="172" mass="19047">MAIISEDKDWTWVLERTCPECGFSAATATPSTAATMLPEILPRWQGALRRADAEIRPNASTWSILEYGAHVRDVFDVFTARLELMLREETPTFANWDQDQAALDGNYSALDPEVVSQELVQNGLDAAAAFGAVEEGQWGRRGLRSNGSEFTVLTLAGYFLHDVVHHLHDVNA</sequence>
<dbReference type="InterPro" id="IPR024775">
    <property type="entry name" value="DinB-like"/>
</dbReference>
<dbReference type="Pfam" id="PF12867">
    <property type="entry name" value="DinB_2"/>
    <property type="match status" value="1"/>
</dbReference>
<evidence type="ECO:0000259" key="1">
    <source>
        <dbReference type="Pfam" id="PF12867"/>
    </source>
</evidence>
<organism evidence="2 3">
    <name type="scientific">Arthrobacter alpinus</name>
    <dbReference type="NCBI Taxonomy" id="656366"/>
    <lineage>
        <taxon>Bacteria</taxon>
        <taxon>Bacillati</taxon>
        <taxon>Actinomycetota</taxon>
        <taxon>Actinomycetes</taxon>
        <taxon>Micrococcales</taxon>
        <taxon>Micrococcaceae</taxon>
        <taxon>Arthrobacter</taxon>
    </lineage>
</organism>
<reference evidence="2 3" key="1">
    <citation type="submission" date="2016-10" db="EMBL/GenBank/DDBJ databases">
        <authorList>
            <person name="de Groot N.N."/>
        </authorList>
    </citation>
    <scope>NUCLEOTIDE SEQUENCE [LARGE SCALE GENOMIC DNA]</scope>
    <source>
        <strain evidence="2 3">DSM 22274</strain>
    </source>
</reference>
<accession>A0A1H5H624</accession>
<evidence type="ECO:0000313" key="2">
    <source>
        <dbReference type="EMBL" id="SEE22698.1"/>
    </source>
</evidence>
<name>A0A1H5H624_9MICC</name>
<dbReference type="InterPro" id="IPR034660">
    <property type="entry name" value="DinB/YfiT-like"/>
</dbReference>
<dbReference type="SUPFAM" id="SSF109854">
    <property type="entry name" value="DinB/YfiT-like putative metalloenzymes"/>
    <property type="match status" value="1"/>
</dbReference>
<proteinExistence type="predicted"/>
<dbReference type="Gene3D" id="1.20.120.450">
    <property type="entry name" value="dinb family like domain"/>
    <property type="match status" value="1"/>
</dbReference>
<protein>
    <recommendedName>
        <fullName evidence="1">DinB-like domain-containing protein</fullName>
    </recommendedName>
</protein>
<evidence type="ECO:0000313" key="3">
    <source>
        <dbReference type="Proteomes" id="UP000182725"/>
    </source>
</evidence>
<dbReference type="EMBL" id="FNTV01000001">
    <property type="protein sequence ID" value="SEE22698.1"/>
    <property type="molecule type" value="Genomic_DNA"/>
</dbReference>
<gene>
    <name evidence="2" type="ORF">SAMN04489740_0923</name>
</gene>